<gene>
    <name evidence="1" type="ORF">QQ91_0008855</name>
</gene>
<dbReference type="GO" id="GO:0016787">
    <property type="term" value="F:hydrolase activity"/>
    <property type="evidence" value="ECO:0007669"/>
    <property type="project" value="UniProtKB-KW"/>
</dbReference>
<dbReference type="InterPro" id="IPR023214">
    <property type="entry name" value="HAD_sf"/>
</dbReference>
<dbReference type="Gene3D" id="3.40.50.1000">
    <property type="entry name" value="HAD superfamily/HAD-like"/>
    <property type="match status" value="1"/>
</dbReference>
<accession>A0ABD4T3N9</accession>
<dbReference type="AlphaFoldDB" id="A0ABD4T3N9"/>
<keyword evidence="2" id="KW-1185">Reference proteome</keyword>
<proteinExistence type="predicted"/>
<protein>
    <submittedName>
        <fullName evidence="1">TIGR01548 family HAD-type hydrolase</fullName>
    </submittedName>
</protein>
<dbReference type="InterPro" id="IPR036412">
    <property type="entry name" value="HAD-like_sf"/>
</dbReference>
<keyword evidence="1" id="KW-0378">Hydrolase</keyword>
<evidence type="ECO:0000313" key="1">
    <source>
        <dbReference type="EMBL" id="MCM1982930.1"/>
    </source>
</evidence>
<dbReference type="RefSeq" id="WP_166281721.1">
    <property type="nucleotide sequence ID" value="NZ_JTHE03000048.1"/>
</dbReference>
<dbReference type="Proteomes" id="UP000031561">
    <property type="component" value="Unassembled WGS sequence"/>
</dbReference>
<reference evidence="1 2" key="1">
    <citation type="journal article" date="2015" name="Genome Announc.">
        <title>Draft Genome Sequence of Filamentous Marine Cyanobacterium Lyngbya confervoides Strain BDU141951.</title>
        <authorList>
            <person name="Chandrababunaidu M.M."/>
            <person name="Sen D."/>
            <person name="Tripathy S."/>
        </authorList>
    </citation>
    <scope>NUCLEOTIDE SEQUENCE [LARGE SCALE GENOMIC DNA]</scope>
    <source>
        <strain evidence="1 2">BDU141951</strain>
    </source>
</reference>
<name>A0ABD4T3N9_9CYAN</name>
<comment type="caution">
    <text evidence="1">The sequence shown here is derived from an EMBL/GenBank/DDBJ whole genome shotgun (WGS) entry which is preliminary data.</text>
</comment>
<dbReference type="NCBIfam" id="TIGR01548">
    <property type="entry name" value="HAD-SF-IA-hyp1"/>
    <property type="match status" value="1"/>
</dbReference>
<dbReference type="InterPro" id="IPR050155">
    <property type="entry name" value="HAD-like_hydrolase_sf"/>
</dbReference>
<dbReference type="InterPro" id="IPR006438">
    <property type="entry name" value="HAD-SF_TIGR01548"/>
</dbReference>
<evidence type="ECO:0000313" key="2">
    <source>
        <dbReference type="Proteomes" id="UP000031561"/>
    </source>
</evidence>
<dbReference type="PANTHER" id="PTHR43434">
    <property type="entry name" value="PHOSPHOGLYCOLATE PHOSPHATASE"/>
    <property type="match status" value="1"/>
</dbReference>
<dbReference type="EMBL" id="JTHE03000048">
    <property type="protein sequence ID" value="MCM1982930.1"/>
    <property type="molecule type" value="Genomic_DNA"/>
</dbReference>
<dbReference type="PANTHER" id="PTHR43434:SF1">
    <property type="entry name" value="PHOSPHOGLYCOLATE PHOSPHATASE"/>
    <property type="match status" value="1"/>
</dbReference>
<organism evidence="1 2">
    <name type="scientific">Lyngbya confervoides BDU141951</name>
    <dbReference type="NCBI Taxonomy" id="1574623"/>
    <lineage>
        <taxon>Bacteria</taxon>
        <taxon>Bacillati</taxon>
        <taxon>Cyanobacteriota</taxon>
        <taxon>Cyanophyceae</taxon>
        <taxon>Oscillatoriophycideae</taxon>
        <taxon>Oscillatoriales</taxon>
        <taxon>Microcoleaceae</taxon>
        <taxon>Lyngbya</taxon>
    </lineage>
</organism>
<dbReference type="Pfam" id="PF00702">
    <property type="entry name" value="Hydrolase"/>
    <property type="match status" value="1"/>
</dbReference>
<sequence length="266" mass="29875">MDQPVALIIFDIDGVVRDVAQSYRRAIADTVEHFTAQQYRPTMTDIDALKAEGLWNNDWKASQELIYRHYEGQGRARESVPHGYDAIVDYFQGKYRGQAFSGYIKDEPLLMSAHYLEQLQHQQIGWGFFSGATRGSACYVLESRLGINSPPLVAMEDAPGKPDPQGLFQTVTLIESQLTRLNPSLNHWESVPIFYVGDTAADMKTAENAQQQWRDRPIYGIGVVPPHAWENERYGPQLLAQGAKAVVQQVEDITAPFIQHLLASPA</sequence>
<dbReference type="SUPFAM" id="SSF56784">
    <property type="entry name" value="HAD-like"/>
    <property type="match status" value="1"/>
</dbReference>